<evidence type="ECO:0000313" key="6">
    <source>
        <dbReference type="Proteomes" id="UP000310017"/>
    </source>
</evidence>
<keyword evidence="6" id="KW-1185">Reference proteome</keyword>
<dbReference type="PANTHER" id="PTHR43280">
    <property type="entry name" value="ARAC-FAMILY TRANSCRIPTIONAL REGULATOR"/>
    <property type="match status" value="1"/>
</dbReference>
<gene>
    <name evidence="5" type="ORF">FGM00_01540</name>
</gene>
<keyword evidence="3" id="KW-0804">Transcription</keyword>
<dbReference type="Gene3D" id="1.10.10.60">
    <property type="entry name" value="Homeodomain-like"/>
    <property type="match status" value="1"/>
</dbReference>
<evidence type="ECO:0000256" key="1">
    <source>
        <dbReference type="ARBA" id="ARBA00023015"/>
    </source>
</evidence>
<dbReference type="SMART" id="SM00342">
    <property type="entry name" value="HTH_ARAC"/>
    <property type="match status" value="1"/>
</dbReference>
<evidence type="ECO:0000313" key="5">
    <source>
        <dbReference type="EMBL" id="QCW98865.1"/>
    </source>
</evidence>
<keyword evidence="2" id="KW-0238">DNA-binding</keyword>
<protein>
    <submittedName>
        <fullName evidence="5">Helix-turn-helix domain-containing protein</fullName>
    </submittedName>
</protein>
<accession>A0A5B7SJW9</accession>
<dbReference type="GO" id="GO:0043565">
    <property type="term" value="F:sequence-specific DNA binding"/>
    <property type="evidence" value="ECO:0007669"/>
    <property type="project" value="InterPro"/>
</dbReference>
<dbReference type="Pfam" id="PF12833">
    <property type="entry name" value="HTH_18"/>
    <property type="match status" value="1"/>
</dbReference>
<dbReference type="EMBL" id="CP040710">
    <property type="protein sequence ID" value="QCW98865.1"/>
    <property type="molecule type" value="Genomic_DNA"/>
</dbReference>
<reference evidence="5 6" key="1">
    <citation type="submission" date="2019-05" db="EMBL/GenBank/DDBJ databases">
        <title>Genome sequencing of F202Z8.</title>
        <authorList>
            <person name="Kwon Y.M."/>
        </authorList>
    </citation>
    <scope>NUCLEOTIDE SEQUENCE [LARGE SCALE GENOMIC DNA]</scope>
    <source>
        <strain evidence="5 6">F202Z8</strain>
    </source>
</reference>
<dbReference type="SUPFAM" id="SSF46689">
    <property type="entry name" value="Homeodomain-like"/>
    <property type="match status" value="1"/>
</dbReference>
<evidence type="ECO:0000256" key="2">
    <source>
        <dbReference type="ARBA" id="ARBA00023125"/>
    </source>
</evidence>
<evidence type="ECO:0000259" key="4">
    <source>
        <dbReference type="PROSITE" id="PS01124"/>
    </source>
</evidence>
<dbReference type="RefSeq" id="WP_138851220.1">
    <property type="nucleotide sequence ID" value="NZ_CP040710.1"/>
</dbReference>
<dbReference type="KEGG" id="asag:FGM00_01540"/>
<sequence length="302" mass="35579">MKHFSTLKEYCKGINISPPKWTDCDVRSFKENMKTVHHKMGAHKHEFYALALKLDGSGYAKTGNYSTKNLRATVFFNSPYQIAHWEILPDWEGYYIMFTEDFFRRENHRKRIGQDFPFLMVDNTVPLEIAKDDTNTFINIFKESLAEHHKDEEFAKDIVFNYTRSLLYRVARMFKNQSQKKNLKFTQRNNDIAVISRFKNLIETSFRPELGFENAEPHKVSFYADNLSIHPNHLNSISKRITSHSASELIYGHILSLAKSRLSNTNKSVKEIAFELYYNYPNHFAKFFKKQTGLTPSTFRKR</sequence>
<dbReference type="Proteomes" id="UP000310017">
    <property type="component" value="Chromosome"/>
</dbReference>
<dbReference type="InterPro" id="IPR018060">
    <property type="entry name" value="HTH_AraC"/>
</dbReference>
<dbReference type="SUPFAM" id="SSF51215">
    <property type="entry name" value="Regulatory protein AraC"/>
    <property type="match status" value="1"/>
</dbReference>
<dbReference type="PANTHER" id="PTHR43280:SF32">
    <property type="entry name" value="TRANSCRIPTIONAL REGULATORY PROTEIN"/>
    <property type="match status" value="1"/>
</dbReference>
<keyword evidence="1" id="KW-0805">Transcription regulation</keyword>
<evidence type="ECO:0000256" key="3">
    <source>
        <dbReference type="ARBA" id="ARBA00023163"/>
    </source>
</evidence>
<dbReference type="AlphaFoldDB" id="A0A5B7SJW9"/>
<dbReference type="InterPro" id="IPR009057">
    <property type="entry name" value="Homeodomain-like_sf"/>
</dbReference>
<name>A0A5B7SJW9_9FLAO</name>
<dbReference type="InterPro" id="IPR037923">
    <property type="entry name" value="HTH-like"/>
</dbReference>
<dbReference type="GO" id="GO:0003700">
    <property type="term" value="F:DNA-binding transcription factor activity"/>
    <property type="evidence" value="ECO:0007669"/>
    <property type="project" value="InterPro"/>
</dbReference>
<dbReference type="OrthoDB" id="2600165at2"/>
<proteinExistence type="predicted"/>
<dbReference type="PROSITE" id="PS01124">
    <property type="entry name" value="HTH_ARAC_FAMILY_2"/>
    <property type="match status" value="1"/>
</dbReference>
<feature type="domain" description="HTH araC/xylS-type" evidence="4">
    <location>
        <begin position="196"/>
        <end position="302"/>
    </location>
</feature>
<organism evidence="5 6">
    <name type="scientific">Aggregatimonas sangjinii</name>
    <dbReference type="NCBI Taxonomy" id="2583587"/>
    <lineage>
        <taxon>Bacteria</taxon>
        <taxon>Pseudomonadati</taxon>
        <taxon>Bacteroidota</taxon>
        <taxon>Flavobacteriia</taxon>
        <taxon>Flavobacteriales</taxon>
        <taxon>Flavobacteriaceae</taxon>
        <taxon>Aggregatimonas</taxon>
    </lineage>
</organism>